<reference evidence="1 2" key="1">
    <citation type="journal article" date="2020" name="Mol. Biol. Evol.">
        <title>Distinct Expression and Methylation Patterns for Genes with Different Fates following a Single Whole-Genome Duplication in Flowering Plants.</title>
        <authorList>
            <person name="Shi T."/>
            <person name="Rahmani R.S."/>
            <person name="Gugger P.F."/>
            <person name="Wang M."/>
            <person name="Li H."/>
            <person name="Zhang Y."/>
            <person name="Li Z."/>
            <person name="Wang Q."/>
            <person name="Van de Peer Y."/>
            <person name="Marchal K."/>
            <person name="Chen J."/>
        </authorList>
    </citation>
    <scope>NUCLEOTIDE SEQUENCE [LARGE SCALE GENOMIC DNA]</scope>
    <source>
        <tissue evidence="1">Leaf</tissue>
    </source>
</reference>
<dbReference type="Proteomes" id="UP000607653">
    <property type="component" value="Unassembled WGS sequence"/>
</dbReference>
<sequence length="79" mass="8938">METLVVAQHRNQYYNRSKPTRPNRFVSSPSRGFREINCRTFQSGAGILPNLLKSYNGSYAIRRTSSSPPNLFNLGQVSC</sequence>
<proteinExistence type="predicted"/>
<organism evidence="1 2">
    <name type="scientific">Nelumbo nucifera</name>
    <name type="common">Sacred lotus</name>
    <dbReference type="NCBI Taxonomy" id="4432"/>
    <lineage>
        <taxon>Eukaryota</taxon>
        <taxon>Viridiplantae</taxon>
        <taxon>Streptophyta</taxon>
        <taxon>Embryophyta</taxon>
        <taxon>Tracheophyta</taxon>
        <taxon>Spermatophyta</taxon>
        <taxon>Magnoliopsida</taxon>
        <taxon>Proteales</taxon>
        <taxon>Nelumbonaceae</taxon>
        <taxon>Nelumbo</taxon>
    </lineage>
</organism>
<comment type="caution">
    <text evidence="1">The sequence shown here is derived from an EMBL/GenBank/DDBJ whole genome shotgun (WGS) entry which is preliminary data.</text>
</comment>
<name>A0A822YHN2_NELNU</name>
<accession>A0A822YHN2</accession>
<protein>
    <submittedName>
        <fullName evidence="1">Uncharacterized protein</fullName>
    </submittedName>
</protein>
<keyword evidence="2" id="KW-1185">Reference proteome</keyword>
<gene>
    <name evidence="1" type="ORF">HUJ06_009336</name>
</gene>
<dbReference type="PANTHER" id="PTHR35306:SF1">
    <property type="entry name" value="VQ DOMAIN-CONTAINING PROTEIN"/>
    <property type="match status" value="1"/>
</dbReference>
<dbReference type="AlphaFoldDB" id="A0A822YHN2"/>
<dbReference type="PANTHER" id="PTHR35306">
    <property type="entry name" value="BNAA03G57290D PROTEIN"/>
    <property type="match status" value="1"/>
</dbReference>
<evidence type="ECO:0000313" key="1">
    <source>
        <dbReference type="EMBL" id="DAD30485.1"/>
    </source>
</evidence>
<evidence type="ECO:0000313" key="2">
    <source>
        <dbReference type="Proteomes" id="UP000607653"/>
    </source>
</evidence>
<dbReference type="EMBL" id="DUZY01000003">
    <property type="protein sequence ID" value="DAD30485.1"/>
    <property type="molecule type" value="Genomic_DNA"/>
</dbReference>